<keyword evidence="6" id="KW-1185">Reference proteome</keyword>
<organism evidence="5 6">
    <name type="scientific">Waterburya agarophytonicola KI4</name>
    <dbReference type="NCBI Taxonomy" id="2874699"/>
    <lineage>
        <taxon>Bacteria</taxon>
        <taxon>Bacillati</taxon>
        <taxon>Cyanobacteriota</taxon>
        <taxon>Cyanophyceae</taxon>
        <taxon>Pleurocapsales</taxon>
        <taxon>Hyellaceae</taxon>
        <taxon>Waterburya</taxon>
        <taxon>Waterburya agarophytonicola</taxon>
    </lineage>
</organism>
<evidence type="ECO:0000256" key="4">
    <source>
        <dbReference type="ARBA" id="ARBA00023136"/>
    </source>
</evidence>
<evidence type="ECO:0000256" key="1">
    <source>
        <dbReference type="ARBA" id="ARBA00004167"/>
    </source>
</evidence>
<dbReference type="Gene3D" id="1.10.10.1320">
    <property type="entry name" value="Anti-sigma factor, zinc-finger domain"/>
    <property type="match status" value="1"/>
</dbReference>
<keyword evidence="2" id="KW-0812">Transmembrane</keyword>
<dbReference type="EMBL" id="JADWDC010000047">
    <property type="protein sequence ID" value="MCC0178585.1"/>
    <property type="molecule type" value="Genomic_DNA"/>
</dbReference>
<dbReference type="GO" id="GO:0016989">
    <property type="term" value="F:sigma factor antagonist activity"/>
    <property type="evidence" value="ECO:0007669"/>
    <property type="project" value="TreeGrafter"/>
</dbReference>
<evidence type="ECO:0000313" key="6">
    <source>
        <dbReference type="Proteomes" id="UP000729733"/>
    </source>
</evidence>
<dbReference type="InterPro" id="IPR051474">
    <property type="entry name" value="Anti-sigma-K/W_factor"/>
</dbReference>
<dbReference type="PANTHER" id="PTHR37461">
    <property type="entry name" value="ANTI-SIGMA-K FACTOR RSKA"/>
    <property type="match status" value="1"/>
</dbReference>
<dbReference type="Proteomes" id="UP000729733">
    <property type="component" value="Unassembled WGS sequence"/>
</dbReference>
<reference evidence="5" key="1">
    <citation type="journal article" date="2021" name="Antonie Van Leeuwenhoek">
        <title>Draft genome and description of Waterburya agarophytonicola gen. nov. sp. nov. (Pleurocapsales, Cyanobacteria): a seaweed symbiont.</title>
        <authorList>
            <person name="Bonthond G."/>
            <person name="Shalygin S."/>
            <person name="Bayer T."/>
            <person name="Weinberger F."/>
        </authorList>
    </citation>
    <scope>NUCLEOTIDE SEQUENCE</scope>
    <source>
        <strain evidence="5">KI4</strain>
    </source>
</reference>
<dbReference type="RefSeq" id="WP_229641686.1">
    <property type="nucleotide sequence ID" value="NZ_JADWDC010000047.1"/>
</dbReference>
<keyword evidence="3" id="KW-1133">Transmembrane helix</keyword>
<comment type="subcellular location">
    <subcellularLocation>
        <location evidence="1">Membrane</location>
        <topology evidence="1">Single-pass membrane protein</topology>
    </subcellularLocation>
</comment>
<sequence length="254" mass="28029">MSTLPPECEQLLISGYVLGNLSPAEALLFQEMLAEDPSLNEQVIAMQEALDLTYAPLEMLPPVTLRDRILAASNTEITKSTITNNLESASPKYVLPWNKILGAITLTLITTLGIANYRLWRSVQIAKNIDIGTNIQKDKLTYLLNGEDVNQKAQLIINSNQLSATLNVENLPPLPPNKVYALWTVIDKDLPYTTDQKGAILTAVFQPNELGDFAQEIALPQPHLEPRTIKKIAMTIENISAPQAHLGSIFMSTK</sequence>
<keyword evidence="4" id="KW-0472">Membrane</keyword>
<dbReference type="AlphaFoldDB" id="A0A964FG62"/>
<dbReference type="PANTHER" id="PTHR37461:SF1">
    <property type="entry name" value="ANTI-SIGMA-K FACTOR RSKA"/>
    <property type="match status" value="1"/>
</dbReference>
<evidence type="ECO:0000313" key="5">
    <source>
        <dbReference type="EMBL" id="MCC0178585.1"/>
    </source>
</evidence>
<dbReference type="GO" id="GO:0016020">
    <property type="term" value="C:membrane"/>
    <property type="evidence" value="ECO:0007669"/>
    <property type="project" value="UniProtKB-SubCell"/>
</dbReference>
<accession>A0A964FG62</accession>
<evidence type="ECO:0000256" key="3">
    <source>
        <dbReference type="ARBA" id="ARBA00022989"/>
    </source>
</evidence>
<evidence type="ECO:0000256" key="2">
    <source>
        <dbReference type="ARBA" id="ARBA00022692"/>
    </source>
</evidence>
<name>A0A964FG62_9CYAN</name>
<comment type="caution">
    <text evidence="5">The sequence shown here is derived from an EMBL/GenBank/DDBJ whole genome shotgun (WGS) entry which is preliminary data.</text>
</comment>
<dbReference type="InterPro" id="IPR041916">
    <property type="entry name" value="Anti_sigma_zinc_sf"/>
</dbReference>
<dbReference type="GO" id="GO:0006417">
    <property type="term" value="P:regulation of translation"/>
    <property type="evidence" value="ECO:0007669"/>
    <property type="project" value="TreeGrafter"/>
</dbReference>
<protein>
    <submittedName>
        <fullName evidence="5">Anti-sigma factor</fullName>
    </submittedName>
</protein>
<proteinExistence type="predicted"/>
<gene>
    <name evidence="5" type="ORF">I4641_16555</name>
</gene>